<evidence type="ECO:0000313" key="2">
    <source>
        <dbReference type="EMBL" id="CAL1241806.1"/>
    </source>
</evidence>
<protein>
    <submittedName>
        <fullName evidence="2">Uncharacterized protein</fullName>
    </submittedName>
</protein>
<accession>A0ABM9NMC3</accession>
<organism evidence="2 3">
    <name type="scientific">Candidatus Methylocalor cossyra</name>
    <dbReference type="NCBI Taxonomy" id="3108543"/>
    <lineage>
        <taxon>Bacteria</taxon>
        <taxon>Pseudomonadati</taxon>
        <taxon>Pseudomonadota</taxon>
        <taxon>Gammaproteobacteria</taxon>
        <taxon>Methylococcales</taxon>
        <taxon>Methylococcaceae</taxon>
        <taxon>Candidatus Methylocalor</taxon>
    </lineage>
</organism>
<evidence type="ECO:0000256" key="1">
    <source>
        <dbReference type="SAM" id="MobiDB-lite"/>
    </source>
</evidence>
<feature type="region of interest" description="Disordered" evidence="1">
    <location>
        <begin position="26"/>
        <end position="69"/>
    </location>
</feature>
<dbReference type="Proteomes" id="UP001497493">
    <property type="component" value="Chromosome"/>
</dbReference>
<keyword evidence="3" id="KW-1185">Reference proteome</keyword>
<name>A0ABM9NMC3_9GAMM</name>
<dbReference type="EMBL" id="OZ026884">
    <property type="protein sequence ID" value="CAL1241806.1"/>
    <property type="molecule type" value="Genomic_DNA"/>
</dbReference>
<proteinExistence type="predicted"/>
<reference evidence="2 3" key="1">
    <citation type="submission" date="2024-04" db="EMBL/GenBank/DDBJ databases">
        <authorList>
            <person name="Cremers G."/>
        </authorList>
    </citation>
    <scope>NUCLEOTIDE SEQUENCE [LARGE SCALE GENOMIC DNA]</scope>
    <source>
        <strain evidence="2">MeCH1-AG</strain>
    </source>
</reference>
<gene>
    <name evidence="2" type="ORF">MECH1_V1_3030</name>
</gene>
<evidence type="ECO:0000313" key="3">
    <source>
        <dbReference type="Proteomes" id="UP001497493"/>
    </source>
</evidence>
<sequence length="69" mass="7241">MGASGFPPAVRSIMIDFFAASPVHPAADAPRLSPPALREPESPENVMSSTETPGIPSVCTAVRHDRLSL</sequence>